<evidence type="ECO:0000313" key="3">
    <source>
        <dbReference type="Proteomes" id="UP000006158"/>
    </source>
</evidence>
<dbReference type="Proteomes" id="UP000006158">
    <property type="component" value="Chromosome"/>
</dbReference>
<reference evidence="2 3" key="1">
    <citation type="journal article" date="2007" name="Genome Biol.">
        <title>Interrupted coding sequences in Mycobacterium smegmatis: authentic mutations or sequencing errors?</title>
        <authorList>
            <person name="Deshayes C."/>
            <person name="Perrodou E."/>
            <person name="Gallien S."/>
            <person name="Euphrasie D."/>
            <person name="Schaeffer C."/>
            <person name="Van-Dorsselaer A."/>
            <person name="Poch O."/>
            <person name="Lecompte O."/>
            <person name="Reyrat J.M."/>
        </authorList>
    </citation>
    <scope>NUCLEOTIDE SEQUENCE [LARGE SCALE GENOMIC DNA]</scope>
    <source>
        <strain evidence="3">ATCC 700084 / mc(2)155</strain>
    </source>
</reference>
<accession>I7G6G1</accession>
<sequence length="179" mass="18331">MAAAPAVRVDAPARRVLSSRFAVHERRRKANVRVYCNSRIRTVGGPMMQNKLIAATVAAGALCAGVALAAPAAADSQSSVGCSPCNRVSSTGPGKTSSSAAPVPVLGDSDSRETVADKLANLPGGTAQKWVDFPGDTAEKWANFPGDTAQKWATFPLETAAKWAGLGGLTKAAKKLGLG</sequence>
<evidence type="ECO:0000256" key="1">
    <source>
        <dbReference type="SAM" id="MobiDB-lite"/>
    </source>
</evidence>
<name>I7G6G1_MYCS2</name>
<dbReference type="AlphaFoldDB" id="I7G6G1"/>
<reference evidence="2 3" key="2">
    <citation type="journal article" date="2009" name="Genome Res.">
        <title>Ortho-proteogenomics: multiple proteomes investigation through orthology and a new MS-based protocol.</title>
        <authorList>
            <person name="Gallien S."/>
            <person name="Perrodou E."/>
            <person name="Carapito C."/>
            <person name="Deshayes C."/>
            <person name="Reyrat J.M."/>
            <person name="Van Dorsselaer A."/>
            <person name="Poch O."/>
            <person name="Schaeffer C."/>
            <person name="Lecompte O."/>
        </authorList>
    </citation>
    <scope>NUCLEOTIDE SEQUENCE [LARGE SCALE GENOMIC DNA]</scope>
    <source>
        <strain evidence="3">ATCC 700084 / mc(2)155</strain>
    </source>
</reference>
<dbReference type="KEGG" id="msg:MSMEI_4838"/>
<dbReference type="KEGG" id="msb:LJ00_24555"/>
<dbReference type="EMBL" id="CP001663">
    <property type="protein sequence ID" value="AFP41282.1"/>
    <property type="molecule type" value="Genomic_DNA"/>
</dbReference>
<dbReference type="PATRIC" id="fig|246196.56.peg.4944"/>
<evidence type="ECO:0000313" key="2">
    <source>
        <dbReference type="EMBL" id="AFP41282.1"/>
    </source>
</evidence>
<proteinExistence type="predicted"/>
<organism evidence="2 3">
    <name type="scientific">Mycolicibacterium smegmatis (strain ATCC 700084 / mc(2)155)</name>
    <name type="common">Mycobacterium smegmatis</name>
    <dbReference type="NCBI Taxonomy" id="246196"/>
    <lineage>
        <taxon>Bacteria</taxon>
        <taxon>Bacillati</taxon>
        <taxon>Actinomycetota</taxon>
        <taxon>Actinomycetes</taxon>
        <taxon>Mycobacteriales</taxon>
        <taxon>Mycobacteriaceae</taxon>
        <taxon>Mycolicibacterium</taxon>
    </lineage>
</organism>
<protein>
    <submittedName>
        <fullName evidence="2">Uncharacterized protein</fullName>
    </submittedName>
</protein>
<feature type="compositionally biased region" description="Polar residues" evidence="1">
    <location>
        <begin position="80"/>
        <end position="100"/>
    </location>
</feature>
<gene>
    <name evidence="2" type="ordered locus">MSMEI_4838</name>
</gene>
<feature type="region of interest" description="Disordered" evidence="1">
    <location>
        <begin position="80"/>
        <end position="108"/>
    </location>
</feature>